<reference evidence="1 2" key="1">
    <citation type="journal article" date="2016" name="PLoS ONE">
        <title>Sequence Assembly of Yarrowia lipolytica Strain W29/CLIB89 Shows Transposable Element Diversity.</title>
        <authorList>
            <person name="Magnan C."/>
            <person name="Yu J."/>
            <person name="Chang I."/>
            <person name="Jahn E."/>
            <person name="Kanomata Y."/>
            <person name="Wu J."/>
            <person name="Zeller M."/>
            <person name="Oakes M."/>
            <person name="Baldi P."/>
            <person name="Sandmeyer S."/>
        </authorList>
    </citation>
    <scope>NUCLEOTIDE SEQUENCE [LARGE SCALE GENOMIC DNA]</scope>
    <source>
        <strain evidence="2">CLIB89(W29)</strain>
    </source>
</reference>
<dbReference type="VEuPathDB" id="FungiDB:YALI1_F12052g"/>
<proteinExistence type="predicted"/>
<organism evidence="1 2">
    <name type="scientific">Yarrowia lipolytica</name>
    <name type="common">Candida lipolytica</name>
    <dbReference type="NCBI Taxonomy" id="4952"/>
    <lineage>
        <taxon>Eukaryota</taxon>
        <taxon>Fungi</taxon>
        <taxon>Dikarya</taxon>
        <taxon>Ascomycota</taxon>
        <taxon>Saccharomycotina</taxon>
        <taxon>Dipodascomycetes</taxon>
        <taxon>Dipodascales</taxon>
        <taxon>Dipodascales incertae sedis</taxon>
        <taxon>Yarrowia</taxon>
    </lineage>
</organism>
<dbReference type="Proteomes" id="UP000182444">
    <property type="component" value="Chromosome 1F"/>
</dbReference>
<name>A0A1D8NMI6_YARLL</name>
<evidence type="ECO:0000313" key="2">
    <source>
        <dbReference type="Proteomes" id="UP000182444"/>
    </source>
</evidence>
<gene>
    <name evidence="1" type="ORF">YALI1_F12052g</name>
</gene>
<dbReference type="RefSeq" id="XP_068139403.1">
    <property type="nucleotide sequence ID" value="XM_068283302.1"/>
</dbReference>
<accession>A0A1D8NMI6</accession>
<evidence type="ECO:0000313" key="1">
    <source>
        <dbReference type="EMBL" id="AOW06864.1"/>
    </source>
</evidence>
<dbReference type="EMBL" id="CP017558">
    <property type="protein sequence ID" value="AOW06864.1"/>
    <property type="molecule type" value="Genomic_DNA"/>
</dbReference>
<sequence>MRGHVLRPSEVTCFSMRSRIRYIGYETCTIQSSAILGSPKWIDWLACRFAQSESLPITGESLIQATFRHSGQAFTPIK</sequence>
<dbReference type="GeneID" id="94583890"/>
<dbReference type="AlphaFoldDB" id="A0A1D8NMI6"/>
<protein>
    <submittedName>
        <fullName evidence="1">Uncharacterized protein</fullName>
    </submittedName>
</protein>